<gene>
    <name evidence="2" type="ORF">RRG08_025275</name>
</gene>
<feature type="compositionally biased region" description="Polar residues" evidence="1">
    <location>
        <begin position="69"/>
        <end position="79"/>
    </location>
</feature>
<sequence length="79" mass="8737">MYRPRLSRVLAINYFFICSAQTPRHPREDCSTDYSPCNSAHGHGSKLEKSSCQSSLGQEPAKRGHNSSRDGQNISLPGD</sequence>
<name>A0AAE1AA37_9GAST</name>
<evidence type="ECO:0000313" key="2">
    <source>
        <dbReference type="EMBL" id="KAK3784085.1"/>
    </source>
</evidence>
<organism evidence="2 3">
    <name type="scientific">Elysia crispata</name>
    <name type="common">lettuce slug</name>
    <dbReference type="NCBI Taxonomy" id="231223"/>
    <lineage>
        <taxon>Eukaryota</taxon>
        <taxon>Metazoa</taxon>
        <taxon>Spiralia</taxon>
        <taxon>Lophotrochozoa</taxon>
        <taxon>Mollusca</taxon>
        <taxon>Gastropoda</taxon>
        <taxon>Heterobranchia</taxon>
        <taxon>Euthyneura</taxon>
        <taxon>Panpulmonata</taxon>
        <taxon>Sacoglossa</taxon>
        <taxon>Placobranchoidea</taxon>
        <taxon>Plakobranchidae</taxon>
        <taxon>Elysia</taxon>
    </lineage>
</organism>
<dbReference type="AlphaFoldDB" id="A0AAE1AA37"/>
<dbReference type="Proteomes" id="UP001283361">
    <property type="component" value="Unassembled WGS sequence"/>
</dbReference>
<keyword evidence="3" id="KW-1185">Reference proteome</keyword>
<dbReference type="EMBL" id="JAWDGP010002313">
    <property type="protein sequence ID" value="KAK3784085.1"/>
    <property type="molecule type" value="Genomic_DNA"/>
</dbReference>
<evidence type="ECO:0000256" key="1">
    <source>
        <dbReference type="SAM" id="MobiDB-lite"/>
    </source>
</evidence>
<protein>
    <submittedName>
        <fullName evidence="2">Uncharacterized protein</fullName>
    </submittedName>
</protein>
<feature type="region of interest" description="Disordered" evidence="1">
    <location>
        <begin position="23"/>
        <end position="79"/>
    </location>
</feature>
<accession>A0AAE1AA37</accession>
<comment type="caution">
    <text evidence="2">The sequence shown here is derived from an EMBL/GenBank/DDBJ whole genome shotgun (WGS) entry which is preliminary data.</text>
</comment>
<proteinExistence type="predicted"/>
<reference evidence="2" key="1">
    <citation type="journal article" date="2023" name="G3 (Bethesda)">
        <title>A reference genome for the long-term kleptoplast-retaining sea slug Elysia crispata morphotype clarki.</title>
        <authorList>
            <person name="Eastman K.E."/>
            <person name="Pendleton A.L."/>
            <person name="Shaikh M.A."/>
            <person name="Suttiyut T."/>
            <person name="Ogas R."/>
            <person name="Tomko P."/>
            <person name="Gavelis G."/>
            <person name="Widhalm J.R."/>
            <person name="Wisecaver J.H."/>
        </authorList>
    </citation>
    <scope>NUCLEOTIDE SEQUENCE</scope>
    <source>
        <strain evidence="2">ECLA1</strain>
    </source>
</reference>
<evidence type="ECO:0000313" key="3">
    <source>
        <dbReference type="Proteomes" id="UP001283361"/>
    </source>
</evidence>